<dbReference type="InterPro" id="IPR032876">
    <property type="entry name" value="J_dom"/>
</dbReference>
<dbReference type="Pfam" id="PF13547">
    <property type="entry name" value="GTA_TIM"/>
    <property type="match status" value="1"/>
</dbReference>
<organism evidence="4 5">
    <name type="scientific">Candidatus Rhodobacter oscarellae</name>
    <dbReference type="NCBI Taxonomy" id="1675527"/>
    <lineage>
        <taxon>Bacteria</taxon>
        <taxon>Pseudomonadati</taxon>
        <taxon>Pseudomonadota</taxon>
        <taxon>Alphaproteobacteria</taxon>
        <taxon>Rhodobacterales</taxon>
        <taxon>Rhodobacter group</taxon>
        <taxon>Rhodobacter</taxon>
    </lineage>
</organism>
<protein>
    <submittedName>
        <fullName evidence="4">Gene Transfer Agent host specificity protein</fullName>
    </submittedName>
</protein>
<dbReference type="Gene3D" id="3.20.20.80">
    <property type="entry name" value="Glycosidases"/>
    <property type="match status" value="2"/>
</dbReference>
<dbReference type="PATRIC" id="fig|1675527.3.peg.1636"/>
<feature type="domain" description="GTA TIM-barrel-like" evidence="1">
    <location>
        <begin position="447"/>
        <end position="742"/>
    </location>
</feature>
<dbReference type="Pfam" id="PF13550">
    <property type="entry name" value="Phage-tail_3"/>
    <property type="match status" value="1"/>
</dbReference>
<evidence type="ECO:0000313" key="5">
    <source>
        <dbReference type="Proteomes" id="UP000037178"/>
    </source>
</evidence>
<evidence type="ECO:0000259" key="1">
    <source>
        <dbReference type="Pfam" id="PF13547"/>
    </source>
</evidence>
<name>A0A0J9E415_9RHOB</name>
<feature type="domain" description="Rcc01698-like C-terminal" evidence="3">
    <location>
        <begin position="1054"/>
        <end position="1154"/>
    </location>
</feature>
<sequence length="1309" mass="141418">MATIVLSAVGFAAGSAINSTVFGLSTAIIGRAIGATIGQVIDQRIMGRGSEVVETGQVDRFRLTSASEGTPVQTLYGRVRVPGQVIWATRFQEHVTTTEGSGGKGAPRPATPTTREYSYSISLAVALCEGEISGVNRIWADGQLIENTSVTMRVYHGTEDQMPDPKIEAVEGSGLVPAYRGLAYVVIEDLDLTRFGNRIPQLTFEVTRPAPVDLPGVADDVAEAVQGVALIPGTGEYSLATTPVHYHAGFGENRPANVNSASGKTDLLASLDGLASELPNCGATVLVASWFGDDLRCETCDLKPKVEHKLEEGAGMPWFVSGLNRTTAEEVPRDEDRPVYGGTPTDRSVIEAISALKAAGQAVTFYPFILMEQLAGNGLPDPYSDAPDQPVLPWRGRITTGKAPGQAGSTDGTAAADAEVAAFFGSAAVADFANHAEGIGYTGPAEWSYRRFILHYAHLCAKAGGVEAFCIGSEMRALTQIRGATGFPAVEAMIALAADVRAILGPETKIGYAADWSEYFGYHPQDGSGDVYFHLDPLWADDEIDFIGIDNYMPLSDWRDGREHADAAHGAIYNLDYLRANVAGGEGYDWYYPSEGSRSVQDRHPIEDGAHGEDWVFRYKDLRGWWENTHHNRIAGVRQTDPTGWQPQSKPIWFTEYGCAAIDKGTNQPNKFLDPKSSESQLPHYSNGRRDDVIQAQYLRAMNSYWGAAENNPSSILYGGPMVDMSRAHVWAWDARPYPYFPGNDGLWTDAENYLQGHWLNGRGSARSLPVLVAEICVAAGVDAYDVSELYGIVRGFMPSNTGTARERLQPLMLAYGFDAIEREGQLVFRSRDGRAVADVDPERVAVSPEADGDLVLSRAPEAEIAGRLRLSFVEADGAFDARAEEAIFPDEAATSVARSDLPLVLTKREARAIVERWLSESRVARDVAHFALPPSEMAIRAGDVVALPLDGGPTHYRVDRVEQAEFQMLEAVRVEPETYDFSDSVEAVVRPRPFVAPVPVEPVFLDLPLLTGQEVEHAPHIAATARPWPGTVAVYSAAQDNGYELNQLLAGAAVIGVTETQMGAAKSGVLDRGAGLRVRLVYGDLASVPQEALLNGANAAAIGDGSADNWEVFQFRDAALVGPRTYELTARLRGQAGTDGLMPEFWPVGSVFVLLTPALQQIELAQSARGLARHYRIGPAQRPLEDPSYQHRVEAFDGVGLRPFAPAHLRATPDGSGGVTLGWVRRTRIDGDSWQSVEVPLGEGRELYAVRVLDGATLLREAEVTAPNFTYTAAEKAADGVTGAYQIAVAQVSDRFGPGPFRRIEIDG</sequence>
<dbReference type="EMBL" id="LFTY01000002">
    <property type="protein sequence ID" value="KMW56589.1"/>
    <property type="molecule type" value="Genomic_DNA"/>
</dbReference>
<evidence type="ECO:0000259" key="3">
    <source>
        <dbReference type="Pfam" id="PF23666"/>
    </source>
</evidence>
<dbReference type="InterPro" id="IPR025195">
    <property type="entry name" value="GTA_TIM_dom"/>
</dbReference>
<comment type="caution">
    <text evidence="4">The sequence shown here is derived from an EMBL/GenBank/DDBJ whole genome shotgun (WGS) entry which is preliminary data.</text>
</comment>
<dbReference type="InterPro" id="IPR056490">
    <property type="entry name" value="Rcc01698_C"/>
</dbReference>
<dbReference type="STRING" id="1675527.AIOL_001543"/>
<dbReference type="Pfam" id="PF23666">
    <property type="entry name" value="Rcc01698_C"/>
    <property type="match status" value="1"/>
</dbReference>
<dbReference type="InterPro" id="IPR017853">
    <property type="entry name" value="GH"/>
</dbReference>
<feature type="domain" description="Tip attachment protein J" evidence="2">
    <location>
        <begin position="801"/>
        <end position="963"/>
    </location>
</feature>
<keyword evidence="5" id="KW-1185">Reference proteome</keyword>
<dbReference type="CDD" id="cd19607">
    <property type="entry name" value="GTA_TIM-barrel-like"/>
    <property type="match status" value="1"/>
</dbReference>
<dbReference type="OrthoDB" id="8445115at2"/>
<reference evidence="4 5" key="1">
    <citation type="submission" date="2015-06" db="EMBL/GenBank/DDBJ databases">
        <title>Draft genome sequence of an Alphaproteobacteria species associated to the Mediterranean sponge Oscarella lobularis.</title>
        <authorList>
            <person name="Jourda C."/>
            <person name="Santini S."/>
            <person name="Claverie J.-M."/>
        </authorList>
    </citation>
    <scope>NUCLEOTIDE SEQUENCE [LARGE SCALE GENOMIC DNA]</scope>
    <source>
        <strain evidence="4">IGS</strain>
    </source>
</reference>
<accession>A0A0J9E415</accession>
<dbReference type="RefSeq" id="WP_049642452.1">
    <property type="nucleotide sequence ID" value="NZ_LFTY01000002.1"/>
</dbReference>
<evidence type="ECO:0000259" key="2">
    <source>
        <dbReference type="Pfam" id="PF13550"/>
    </source>
</evidence>
<dbReference type="Proteomes" id="UP000037178">
    <property type="component" value="Unassembled WGS sequence"/>
</dbReference>
<evidence type="ECO:0000313" key="4">
    <source>
        <dbReference type="EMBL" id="KMW56589.1"/>
    </source>
</evidence>
<proteinExistence type="predicted"/>
<dbReference type="SUPFAM" id="SSF51445">
    <property type="entry name" value="(Trans)glycosidases"/>
    <property type="match status" value="1"/>
</dbReference>
<gene>
    <name evidence="4" type="ORF">AIOL_001543</name>
</gene>